<protein>
    <submittedName>
        <fullName evidence="1">Uncharacterized protein</fullName>
    </submittedName>
</protein>
<dbReference type="RefSeq" id="WP_092052421.1">
    <property type="nucleotide sequence ID" value="NZ_FNZF01000003.1"/>
</dbReference>
<gene>
    <name evidence="1" type="ORF">SAMN04488127_1771</name>
</gene>
<dbReference type="AlphaFoldDB" id="A0A1H6YVI7"/>
<dbReference type="OrthoDB" id="2737810at2"/>
<evidence type="ECO:0000313" key="1">
    <source>
        <dbReference type="EMBL" id="SEJ43814.1"/>
    </source>
</evidence>
<accession>A0A1H6YVI7</accession>
<reference evidence="2" key="1">
    <citation type="submission" date="2016-10" db="EMBL/GenBank/DDBJ databases">
        <authorList>
            <person name="Varghese N."/>
            <person name="Submissions S."/>
        </authorList>
    </citation>
    <scope>NUCLEOTIDE SEQUENCE [LARGE SCALE GENOMIC DNA]</scope>
    <source>
        <strain evidence="2">CGMCC 1.6763</strain>
    </source>
</reference>
<keyword evidence="2" id="KW-1185">Reference proteome</keyword>
<organism evidence="1 2">
    <name type="scientific">Bhargavaea ginsengi</name>
    <dbReference type="NCBI Taxonomy" id="426757"/>
    <lineage>
        <taxon>Bacteria</taxon>
        <taxon>Bacillati</taxon>
        <taxon>Bacillota</taxon>
        <taxon>Bacilli</taxon>
        <taxon>Bacillales</taxon>
        <taxon>Caryophanaceae</taxon>
        <taxon>Bhargavaea</taxon>
    </lineage>
</organism>
<dbReference type="STRING" id="426757.SAMN04488127_1771"/>
<name>A0A1H6YVI7_9BACL</name>
<proteinExistence type="predicted"/>
<sequence>MVVKNAGALSPDYFLSYLRLLLSTRAGSLEEAKKLTEEQFFRGDLNRYGAYTKAAYEEALKRICNDSIQEEV</sequence>
<evidence type="ECO:0000313" key="2">
    <source>
        <dbReference type="Proteomes" id="UP000199200"/>
    </source>
</evidence>
<dbReference type="EMBL" id="FNZF01000003">
    <property type="protein sequence ID" value="SEJ43814.1"/>
    <property type="molecule type" value="Genomic_DNA"/>
</dbReference>
<dbReference type="Proteomes" id="UP000199200">
    <property type="component" value="Unassembled WGS sequence"/>
</dbReference>